<dbReference type="PANTHER" id="PTHR34473:SF2">
    <property type="entry name" value="UPF0699 TRANSMEMBRANE PROTEIN YDBT"/>
    <property type="match status" value="1"/>
</dbReference>
<feature type="transmembrane region" description="Helical" evidence="2">
    <location>
        <begin position="110"/>
        <end position="130"/>
    </location>
</feature>
<proteinExistence type="predicted"/>
<sequence length="598" mass="62971">MSENGRFDRQRPSPEGADRAGAEERPGTGAGPGTGAAGMRAGEPAAPEAPEGPDGPAETAAAAAPESEPAYRLSPLTLVTAPLNYLRSYLVPVLVALIAGTFSFNPWVLGGAAAAVATMLASGLFTWYTVRYQVGAERLEIRRGLIGRSRRSIPLERIRGVDISANLLHRMLGLAVVKIEAAAGGGGSEEGKLDAVTAQEAERLRRVLLRRRAYLRGDSGDLPRAEGAAEVRAPAEGEESDTEVYFTVPASWYLYSVLSLGYLLTPFVALATLVGVLGQGLGERAAERFGDLALGIYERASEMAVSLLVAGAVLAVLVLLLAMPLFAVVSYTVTHWRFTLRRRGDALIAERGMLTRQSVTLEKRRIRGHELADNPLERTRSAVHLRAIVTGLGQTATRAMLMPIGPRSRVEEVVEHALSPFRGTLARHPRAALGRRLFRAVAPFAVAAAAAALLAPPWVAGVFALLALLGVPLGIDRYRSLGHGDDGRQVSVRSGSLRRVQAVVVRDAIIGWTWRQTLFQRRAGLADLELSVGAGSGGYSAIDAGFAESAAFARGVTPEMVRPFLEGAGPDAPAAPSGAGADAGGLGAGGERTAKDQG</sequence>
<evidence type="ECO:0000259" key="3">
    <source>
        <dbReference type="Pfam" id="PF03703"/>
    </source>
</evidence>
<feature type="domain" description="YdbS-like PH" evidence="3">
    <location>
        <begin position="127"/>
        <end position="206"/>
    </location>
</feature>
<dbReference type="InterPro" id="IPR005182">
    <property type="entry name" value="YdbS-like_PH"/>
</dbReference>
<comment type="caution">
    <text evidence="4">The sequence shown here is derived from an EMBL/GenBank/DDBJ whole genome shotgun (WGS) entry which is preliminary data.</text>
</comment>
<feature type="transmembrane region" description="Helical" evidence="2">
    <location>
        <begin position="252"/>
        <end position="277"/>
    </location>
</feature>
<feature type="transmembrane region" description="Helical" evidence="2">
    <location>
        <begin position="437"/>
        <end position="454"/>
    </location>
</feature>
<gene>
    <name evidence="4" type="ORF">GCM10023224_49980</name>
</gene>
<name>A0ABP9H0X1_9ACTN</name>
<dbReference type="RefSeq" id="WP_345559375.1">
    <property type="nucleotide sequence ID" value="NZ_BAABIK010000050.1"/>
</dbReference>
<dbReference type="EMBL" id="BAABIK010000050">
    <property type="protein sequence ID" value="GAA4958024.1"/>
    <property type="molecule type" value="Genomic_DNA"/>
</dbReference>
<keyword evidence="2" id="KW-0812">Transmembrane</keyword>
<dbReference type="Proteomes" id="UP001499993">
    <property type="component" value="Unassembled WGS sequence"/>
</dbReference>
<feature type="compositionally biased region" description="Gly residues" evidence="1">
    <location>
        <begin position="581"/>
        <end position="590"/>
    </location>
</feature>
<feature type="compositionally biased region" description="Low complexity" evidence="1">
    <location>
        <begin position="567"/>
        <end position="580"/>
    </location>
</feature>
<feature type="transmembrane region" description="Helical" evidence="2">
    <location>
        <begin position="86"/>
        <end position="104"/>
    </location>
</feature>
<evidence type="ECO:0000313" key="5">
    <source>
        <dbReference type="Proteomes" id="UP001499993"/>
    </source>
</evidence>
<feature type="domain" description="YdbS-like PH" evidence="3">
    <location>
        <begin position="485"/>
        <end position="539"/>
    </location>
</feature>
<keyword evidence="2" id="KW-0472">Membrane</keyword>
<feature type="compositionally biased region" description="Low complexity" evidence="1">
    <location>
        <begin position="37"/>
        <end position="66"/>
    </location>
</feature>
<feature type="region of interest" description="Disordered" evidence="1">
    <location>
        <begin position="1"/>
        <end position="66"/>
    </location>
</feature>
<evidence type="ECO:0000313" key="4">
    <source>
        <dbReference type="EMBL" id="GAA4958024.1"/>
    </source>
</evidence>
<feature type="transmembrane region" description="Helical" evidence="2">
    <location>
        <begin position="307"/>
        <end position="333"/>
    </location>
</feature>
<dbReference type="Pfam" id="PF03703">
    <property type="entry name" value="bPH_2"/>
    <property type="match status" value="2"/>
</dbReference>
<feature type="compositionally biased region" description="Basic and acidic residues" evidence="1">
    <location>
        <begin position="1"/>
        <end position="26"/>
    </location>
</feature>
<accession>A0ABP9H0X1</accession>
<reference evidence="5" key="1">
    <citation type="journal article" date="2019" name="Int. J. Syst. Evol. Microbiol.">
        <title>The Global Catalogue of Microorganisms (GCM) 10K type strain sequencing project: providing services to taxonomists for standard genome sequencing and annotation.</title>
        <authorList>
            <consortium name="The Broad Institute Genomics Platform"/>
            <consortium name="The Broad Institute Genome Sequencing Center for Infectious Disease"/>
            <person name="Wu L."/>
            <person name="Ma J."/>
        </authorList>
    </citation>
    <scope>NUCLEOTIDE SEQUENCE [LARGE SCALE GENOMIC DNA]</scope>
    <source>
        <strain evidence="5">JCM 18123</strain>
    </source>
</reference>
<organism evidence="4 5">
    <name type="scientific">Streptomonospora halophila</name>
    <dbReference type="NCBI Taxonomy" id="427369"/>
    <lineage>
        <taxon>Bacteria</taxon>
        <taxon>Bacillati</taxon>
        <taxon>Actinomycetota</taxon>
        <taxon>Actinomycetes</taxon>
        <taxon>Streptosporangiales</taxon>
        <taxon>Nocardiopsidaceae</taxon>
        <taxon>Streptomonospora</taxon>
    </lineage>
</organism>
<keyword evidence="2" id="KW-1133">Transmembrane helix</keyword>
<evidence type="ECO:0000256" key="1">
    <source>
        <dbReference type="SAM" id="MobiDB-lite"/>
    </source>
</evidence>
<protein>
    <submittedName>
        <fullName evidence="4">PH domain-containing protein</fullName>
    </submittedName>
</protein>
<dbReference type="PANTHER" id="PTHR34473">
    <property type="entry name" value="UPF0699 TRANSMEMBRANE PROTEIN YDBS"/>
    <property type="match status" value="1"/>
</dbReference>
<keyword evidence="5" id="KW-1185">Reference proteome</keyword>
<evidence type="ECO:0000256" key="2">
    <source>
        <dbReference type="SAM" id="Phobius"/>
    </source>
</evidence>
<feature type="region of interest" description="Disordered" evidence="1">
    <location>
        <begin position="565"/>
        <end position="598"/>
    </location>
</feature>